<reference evidence="1" key="1">
    <citation type="submission" date="2023-07" db="EMBL/GenBank/DDBJ databases">
        <title>Sorghum-associated microbial communities from plants grown in Nebraska, USA.</title>
        <authorList>
            <person name="Schachtman D."/>
        </authorList>
    </citation>
    <scope>NUCLEOTIDE SEQUENCE</scope>
    <source>
        <strain evidence="1">DS3754</strain>
    </source>
</reference>
<organism evidence="1 2">
    <name type="scientific">Variovorax boronicumulans</name>
    <dbReference type="NCBI Taxonomy" id="436515"/>
    <lineage>
        <taxon>Bacteria</taxon>
        <taxon>Pseudomonadati</taxon>
        <taxon>Pseudomonadota</taxon>
        <taxon>Betaproteobacteria</taxon>
        <taxon>Burkholderiales</taxon>
        <taxon>Comamonadaceae</taxon>
        <taxon>Variovorax</taxon>
    </lineage>
</organism>
<accession>A0AAW8CYD2</accession>
<dbReference type="Proteomes" id="UP001242045">
    <property type="component" value="Unassembled WGS sequence"/>
</dbReference>
<dbReference type="AlphaFoldDB" id="A0AAW8CYD2"/>
<evidence type="ECO:0000313" key="2">
    <source>
        <dbReference type="Proteomes" id="UP001242045"/>
    </source>
</evidence>
<proteinExistence type="predicted"/>
<dbReference type="RefSeq" id="WP_307686728.1">
    <property type="nucleotide sequence ID" value="NZ_JAUSRD010000017.1"/>
</dbReference>
<name>A0AAW8CYD2_9BURK</name>
<protein>
    <recommendedName>
        <fullName evidence="3">Band 7 domain-containing protein</fullName>
    </recommendedName>
</protein>
<comment type="caution">
    <text evidence="1">The sequence shown here is derived from an EMBL/GenBank/DDBJ whole genome shotgun (WGS) entry which is preliminary data.</text>
</comment>
<dbReference type="EMBL" id="JAUSRD010000017">
    <property type="protein sequence ID" value="MDP9896398.1"/>
    <property type="molecule type" value="Genomic_DNA"/>
</dbReference>
<gene>
    <name evidence="1" type="ORF">J2W31_005533</name>
</gene>
<evidence type="ECO:0008006" key="3">
    <source>
        <dbReference type="Google" id="ProtNLM"/>
    </source>
</evidence>
<evidence type="ECO:0000313" key="1">
    <source>
        <dbReference type="EMBL" id="MDP9896398.1"/>
    </source>
</evidence>
<sequence>MIYGGDSTLDFKDAELIKFAHTARVGDFWETPLKLGEGFHRAAAAAIKVGDLPPPKSGLVVPWTVIQDWALVQIDPPKREQVISTFRIVTTAQVVIGISAKATLVLKDGLDADVEAKIESAFASYIYPNSGDVDKFVRRCLGEIPEVGPYDFALYRSFEVSVLAARVIDDSRLNSARDRLGEKYKLKLIGDAQDLDVLQPRVPHPNEVEGADPRKAAERVADQYKGESGCDGFKRQTKEIKRIDSIPATRTQWGWHTVKVGCWSLDLYYPEFQVRDQDLVAELYWTVPQDAGQYAEKIIVDCATSAVTAEIVLRIVFADFSTALAQFKGLFWKCITEKFNQSVGCLDAGIALVTVFDPADDWH</sequence>